<reference evidence="2" key="1">
    <citation type="submission" date="2022-11" db="UniProtKB">
        <authorList>
            <consortium name="WormBaseParasite"/>
        </authorList>
    </citation>
    <scope>IDENTIFICATION</scope>
</reference>
<sequence>MKLFIFVLLGCFSIVFVGGFTFGVDKPKGCKSDYGVFWPAKFVGKYTNWPNFCAYKNRITIECTTKVNSSAILQLWDFDPLQDDFLDKYPLTHIEPDGKRGYFDVIGHTVDFLANDGDSEREVELYFYLWYPCVGYKHDLLRIRNILLDYHFIKD</sequence>
<evidence type="ECO:0000313" key="2">
    <source>
        <dbReference type="WBParaSite" id="JU765_v2.g20513.t1"/>
    </source>
</evidence>
<protein>
    <submittedName>
        <fullName evidence="2">Uncharacterized protein</fullName>
    </submittedName>
</protein>
<accession>A0AC34QZ93</accession>
<evidence type="ECO:0000313" key="1">
    <source>
        <dbReference type="Proteomes" id="UP000887576"/>
    </source>
</evidence>
<dbReference type="WBParaSite" id="JU765_v2.g20513.t1">
    <property type="protein sequence ID" value="JU765_v2.g20513.t1"/>
    <property type="gene ID" value="JU765_v2.g20513"/>
</dbReference>
<organism evidence="1 2">
    <name type="scientific">Panagrolaimus sp. JU765</name>
    <dbReference type="NCBI Taxonomy" id="591449"/>
    <lineage>
        <taxon>Eukaryota</taxon>
        <taxon>Metazoa</taxon>
        <taxon>Ecdysozoa</taxon>
        <taxon>Nematoda</taxon>
        <taxon>Chromadorea</taxon>
        <taxon>Rhabditida</taxon>
        <taxon>Tylenchina</taxon>
        <taxon>Panagrolaimomorpha</taxon>
        <taxon>Panagrolaimoidea</taxon>
        <taxon>Panagrolaimidae</taxon>
        <taxon>Panagrolaimus</taxon>
    </lineage>
</organism>
<name>A0AC34QZ93_9BILA</name>
<proteinExistence type="predicted"/>
<dbReference type="Proteomes" id="UP000887576">
    <property type="component" value="Unplaced"/>
</dbReference>